<evidence type="ECO:0000256" key="1">
    <source>
        <dbReference type="ARBA" id="ARBA00005594"/>
    </source>
</evidence>
<keyword evidence="4 10" id="KW-0547">Nucleotide-binding</keyword>
<dbReference type="InterPro" id="IPR014729">
    <property type="entry name" value="Rossmann-like_a/b/a_fold"/>
</dbReference>
<keyword evidence="3 10" id="KW-0436">Ligase</keyword>
<dbReference type="EMBL" id="JANBUW010000008">
    <property type="protein sequence ID" value="KAJ2851826.1"/>
    <property type="molecule type" value="Genomic_DNA"/>
</dbReference>
<dbReference type="GO" id="GO:0005739">
    <property type="term" value="C:mitochondrion"/>
    <property type="evidence" value="ECO:0007669"/>
    <property type="project" value="UniProtKB-ARBA"/>
</dbReference>
<dbReference type="PRINTS" id="PR01041">
    <property type="entry name" value="TRNASYNTHMET"/>
</dbReference>
<evidence type="ECO:0000313" key="13">
    <source>
        <dbReference type="Proteomes" id="UP001139887"/>
    </source>
</evidence>
<feature type="domain" description="Methionyl/Leucyl tRNA synthetase" evidence="11">
    <location>
        <begin position="29"/>
        <end position="381"/>
    </location>
</feature>
<dbReference type="Gene3D" id="2.170.220.10">
    <property type="match status" value="1"/>
</dbReference>
<dbReference type="CDD" id="cd07957">
    <property type="entry name" value="Anticodon_Ia_Met"/>
    <property type="match status" value="1"/>
</dbReference>
<dbReference type="SUPFAM" id="SSF52374">
    <property type="entry name" value="Nucleotidylyl transferase"/>
    <property type="match status" value="1"/>
</dbReference>
<gene>
    <name evidence="12" type="primary">MSM1</name>
    <name evidence="12" type="ORF">IWW36_000787</name>
</gene>
<dbReference type="GO" id="GO:0005524">
    <property type="term" value="F:ATP binding"/>
    <property type="evidence" value="ECO:0007669"/>
    <property type="project" value="UniProtKB-KW"/>
</dbReference>
<evidence type="ECO:0000256" key="9">
    <source>
        <dbReference type="ARBA" id="ARBA00068817"/>
    </source>
</evidence>
<dbReference type="GO" id="GO:0004825">
    <property type="term" value="F:methionine-tRNA ligase activity"/>
    <property type="evidence" value="ECO:0007669"/>
    <property type="project" value="UniProtKB-EC"/>
</dbReference>
<evidence type="ECO:0000256" key="3">
    <source>
        <dbReference type="ARBA" id="ARBA00022598"/>
    </source>
</evidence>
<evidence type="ECO:0000256" key="7">
    <source>
        <dbReference type="ARBA" id="ARBA00023146"/>
    </source>
</evidence>
<evidence type="ECO:0000256" key="6">
    <source>
        <dbReference type="ARBA" id="ARBA00022917"/>
    </source>
</evidence>
<dbReference type="FunFam" id="2.170.220.10:FF:000001">
    <property type="entry name" value="methionine--tRNA ligase, mitochondrial"/>
    <property type="match status" value="1"/>
</dbReference>
<reference evidence="12" key="1">
    <citation type="submission" date="2022-07" db="EMBL/GenBank/DDBJ databases">
        <title>Phylogenomic reconstructions and comparative analyses of Kickxellomycotina fungi.</title>
        <authorList>
            <person name="Reynolds N.K."/>
            <person name="Stajich J.E."/>
            <person name="Barry K."/>
            <person name="Grigoriev I.V."/>
            <person name="Crous P."/>
            <person name="Smith M.E."/>
        </authorList>
    </citation>
    <scope>NUCLEOTIDE SEQUENCE</scope>
    <source>
        <strain evidence="12">NRRL 1566</strain>
    </source>
</reference>
<dbReference type="GO" id="GO:0006431">
    <property type="term" value="P:methionyl-tRNA aminoacylation"/>
    <property type="evidence" value="ECO:0007669"/>
    <property type="project" value="InterPro"/>
</dbReference>
<proteinExistence type="inferred from homology"/>
<protein>
    <recommendedName>
        <fullName evidence="9">Probable methionine--tRNA ligase, mitochondrial</fullName>
        <ecNumber evidence="2">6.1.1.10</ecNumber>
    </recommendedName>
</protein>
<evidence type="ECO:0000256" key="8">
    <source>
        <dbReference type="ARBA" id="ARBA00047364"/>
    </source>
</evidence>
<dbReference type="Pfam" id="PF09334">
    <property type="entry name" value="tRNA-synt_1g"/>
    <property type="match status" value="1"/>
</dbReference>
<dbReference type="InterPro" id="IPR033911">
    <property type="entry name" value="MetRS_core"/>
</dbReference>
<dbReference type="Proteomes" id="UP001139887">
    <property type="component" value="Unassembled WGS sequence"/>
</dbReference>
<dbReference type="InterPro" id="IPR014758">
    <property type="entry name" value="Met-tRNA_synth"/>
</dbReference>
<dbReference type="AlphaFoldDB" id="A0A9W8IHZ8"/>
<dbReference type="InterPro" id="IPR041872">
    <property type="entry name" value="Anticodon_Met"/>
</dbReference>
<dbReference type="InterPro" id="IPR015413">
    <property type="entry name" value="Methionyl/Leucyl_tRNA_Synth"/>
</dbReference>
<keyword evidence="6 10" id="KW-0648">Protein biosynthesis</keyword>
<evidence type="ECO:0000259" key="11">
    <source>
        <dbReference type="Pfam" id="PF09334"/>
    </source>
</evidence>
<dbReference type="InterPro" id="IPR009080">
    <property type="entry name" value="tRNAsynth_Ia_anticodon-bd"/>
</dbReference>
<evidence type="ECO:0000313" key="12">
    <source>
        <dbReference type="EMBL" id="KAJ2851826.1"/>
    </source>
</evidence>
<dbReference type="Gene3D" id="1.10.730.10">
    <property type="entry name" value="Isoleucyl-tRNA Synthetase, Domain 1"/>
    <property type="match status" value="1"/>
</dbReference>
<keyword evidence="13" id="KW-1185">Reference proteome</keyword>
<accession>A0A9W8IHZ8</accession>
<name>A0A9W8IHZ8_9FUNG</name>
<dbReference type="InterPro" id="IPR023457">
    <property type="entry name" value="Met-tRNA_synth_2"/>
</dbReference>
<evidence type="ECO:0000256" key="10">
    <source>
        <dbReference type="RuleBase" id="RU363039"/>
    </source>
</evidence>
<comment type="catalytic activity">
    <reaction evidence="8">
        <text>tRNA(Met) + L-methionine + ATP = L-methionyl-tRNA(Met) + AMP + diphosphate</text>
        <dbReference type="Rhea" id="RHEA:13481"/>
        <dbReference type="Rhea" id="RHEA-COMP:9667"/>
        <dbReference type="Rhea" id="RHEA-COMP:9698"/>
        <dbReference type="ChEBI" id="CHEBI:30616"/>
        <dbReference type="ChEBI" id="CHEBI:33019"/>
        <dbReference type="ChEBI" id="CHEBI:57844"/>
        <dbReference type="ChEBI" id="CHEBI:78442"/>
        <dbReference type="ChEBI" id="CHEBI:78530"/>
        <dbReference type="ChEBI" id="CHEBI:456215"/>
        <dbReference type="EC" id="6.1.1.10"/>
    </reaction>
</comment>
<organism evidence="12 13">
    <name type="scientific">Coemansia brasiliensis</name>
    <dbReference type="NCBI Taxonomy" id="2650707"/>
    <lineage>
        <taxon>Eukaryota</taxon>
        <taxon>Fungi</taxon>
        <taxon>Fungi incertae sedis</taxon>
        <taxon>Zoopagomycota</taxon>
        <taxon>Kickxellomycotina</taxon>
        <taxon>Kickxellomycetes</taxon>
        <taxon>Kickxellales</taxon>
        <taxon>Kickxellaceae</taxon>
        <taxon>Coemansia</taxon>
    </lineage>
</organism>
<dbReference type="CDD" id="cd00814">
    <property type="entry name" value="MetRS_core"/>
    <property type="match status" value="1"/>
</dbReference>
<dbReference type="Gene3D" id="3.40.50.620">
    <property type="entry name" value="HUPs"/>
    <property type="match status" value="1"/>
</dbReference>
<evidence type="ECO:0000256" key="5">
    <source>
        <dbReference type="ARBA" id="ARBA00022840"/>
    </source>
</evidence>
<keyword evidence="5 10" id="KW-0067">ATP-binding</keyword>
<dbReference type="PANTHER" id="PTHR43326">
    <property type="entry name" value="METHIONYL-TRNA SYNTHETASE"/>
    <property type="match status" value="1"/>
</dbReference>
<sequence>MLCRARLLSRTSRAFRGFATKTASHDQLYVTQPIFYVNAKPHIGHFYTVVLADTIKRFGELKGKETRLSAGTDEHGMKIQQAAMRARKDPLEFCTENSDQFRALMKAANASITDFTRTTSPGHREKVIYLWKRLVDNGLIYKGSHAGWYAVSDEAFYTSGQVEERQDSSGNRIMVAKESGQPVEWIEEENYMFRLSGFREKLIEWVSGDVIYPEARRNEVLAWLRAGLEDLSVSRPSKRQRWGIRVPDDPDHTIYVWVDALANYLRDDKFFPPDMQVVGKDILRFHAVYWPAMLLAAKLPLPRRILAHAHWTMGAQKMSKSRGNVVDPFAAIGHFGADAMRYYVIRNGGIADDRDFSLDEVLVRYRKDLGGQLGNLAARCLSPNMGVNLNCFAAIGEAQSRNADNSADVELRETLINLPAHISKLYEVGEFGRGMVHIFDALALANRYITQTEPWHLAKLPDAKDRLQTVLFYVLESVRLSALMLQPVMPQKSSTLLDHLAIAASERSWDDVQFGKGWPNTGAERRSLDGVAKLFPKIYSSDLI</sequence>
<dbReference type="EC" id="6.1.1.10" evidence="2"/>
<dbReference type="PANTHER" id="PTHR43326:SF1">
    <property type="entry name" value="METHIONINE--TRNA LIGASE, MITOCHONDRIAL"/>
    <property type="match status" value="1"/>
</dbReference>
<comment type="caution">
    <text evidence="12">The sequence shown here is derived from an EMBL/GenBank/DDBJ whole genome shotgun (WGS) entry which is preliminary data.</text>
</comment>
<comment type="similarity">
    <text evidence="1 10">Belongs to the class-I aminoacyl-tRNA synthetase family.</text>
</comment>
<keyword evidence="7 10" id="KW-0030">Aminoacyl-tRNA synthetase</keyword>
<evidence type="ECO:0000256" key="2">
    <source>
        <dbReference type="ARBA" id="ARBA00012838"/>
    </source>
</evidence>
<dbReference type="OrthoDB" id="24670at2759"/>
<evidence type="ECO:0000256" key="4">
    <source>
        <dbReference type="ARBA" id="ARBA00022741"/>
    </source>
</evidence>
<dbReference type="NCBIfam" id="TIGR00398">
    <property type="entry name" value="metG"/>
    <property type="match status" value="1"/>
</dbReference>
<dbReference type="SUPFAM" id="SSF47323">
    <property type="entry name" value="Anticodon-binding domain of a subclass of class I aminoacyl-tRNA synthetases"/>
    <property type="match status" value="1"/>
</dbReference>